<dbReference type="GO" id="GO:0003677">
    <property type="term" value="F:DNA binding"/>
    <property type="evidence" value="ECO:0007669"/>
    <property type="project" value="UniProtKB-KW"/>
</dbReference>
<keyword evidence="6" id="KW-0862">Zinc</keyword>
<feature type="domain" description="C2H2-type" evidence="12">
    <location>
        <begin position="262"/>
        <end position="289"/>
    </location>
</feature>
<evidence type="ECO:0000256" key="10">
    <source>
        <dbReference type="ARBA" id="ARBA00023242"/>
    </source>
</evidence>
<dbReference type="Pfam" id="PF00096">
    <property type="entry name" value="zf-C2H2"/>
    <property type="match status" value="4"/>
</dbReference>
<keyword evidence="14" id="KW-1185">Reference proteome</keyword>
<proteinExistence type="inferred from homology"/>
<dbReference type="InterPro" id="IPR050331">
    <property type="entry name" value="Zinc_finger"/>
</dbReference>
<dbReference type="PROSITE" id="PS00028">
    <property type="entry name" value="ZINC_FINGER_C2H2_1"/>
    <property type="match status" value="8"/>
</dbReference>
<evidence type="ECO:0000256" key="4">
    <source>
        <dbReference type="ARBA" id="ARBA00022737"/>
    </source>
</evidence>
<sequence>MEVNEDKEANISHFRLLQLDDEGSLAQNGCSMNETISCHCLICNATLCDIVESSHNVFGQLKTPDASRVSVFEKVGQILNRNLHSINLHSEVVCGRCFNLLTEYEETKCKLQRIHLDLVTKFETTENKHKEPVRQVSQEQVELEEDNQECDANHTLEDSNIPLLVITDEGKVVDRNGKEKEASVKRKRIRTKGKGGLTSGAKLKPYVCSVCGKGFRAFSHRVEHMLIHLGEKPWSCGECKKTFRTKSALRVHSTKHSGERPYTCQQCGKSFLDRYYFEEHCRIHSGERPFICTYCQRPFARKKDLVIHTKSHTGDKPHKCMSCPKTFAVKSRLDRHSRIHSGEKPHHCAYCDKSFARRDDYKVHVRLHTGERPFCCAVCNRTFTNQSNCLVHVRMHEGSKQRYPCPVCGQSFDRRSKLDRHITMHHRDVSNEQALETKAKGSTEPSAVQIVDTEIRNLTPVSLQHVAQVQVESLDTSALSHPDSVSQAISQPLLHAETLQSLTVTDLHTLQTLPITQVAQLEWSDGTAAGTTTTYVNITPGTYVNIIN</sequence>
<dbReference type="FunFam" id="3.30.160.60:FF:000099">
    <property type="entry name" value="Zinc finger protein 79"/>
    <property type="match status" value="1"/>
</dbReference>
<evidence type="ECO:0000259" key="12">
    <source>
        <dbReference type="PROSITE" id="PS50157"/>
    </source>
</evidence>
<comment type="caution">
    <text evidence="13">The sequence shown here is derived from an EMBL/GenBank/DDBJ whole genome shotgun (WGS) entry which is preliminary data.</text>
</comment>
<organism evidence="13 14">
    <name type="scientific">Coptotermes formosanus</name>
    <name type="common">Formosan subterranean termite</name>
    <dbReference type="NCBI Taxonomy" id="36987"/>
    <lineage>
        <taxon>Eukaryota</taxon>
        <taxon>Metazoa</taxon>
        <taxon>Ecdysozoa</taxon>
        <taxon>Arthropoda</taxon>
        <taxon>Hexapoda</taxon>
        <taxon>Insecta</taxon>
        <taxon>Pterygota</taxon>
        <taxon>Neoptera</taxon>
        <taxon>Polyneoptera</taxon>
        <taxon>Dictyoptera</taxon>
        <taxon>Blattodea</taxon>
        <taxon>Blattoidea</taxon>
        <taxon>Termitoidae</taxon>
        <taxon>Rhinotermitidae</taxon>
        <taxon>Coptotermes</taxon>
    </lineage>
</organism>
<evidence type="ECO:0000256" key="9">
    <source>
        <dbReference type="ARBA" id="ARBA00023163"/>
    </source>
</evidence>
<dbReference type="InParanoid" id="A0A6L2PG25"/>
<dbReference type="InterPro" id="IPR036236">
    <property type="entry name" value="Znf_C2H2_sf"/>
</dbReference>
<dbReference type="GO" id="GO:0008270">
    <property type="term" value="F:zinc ion binding"/>
    <property type="evidence" value="ECO:0007669"/>
    <property type="project" value="UniProtKB-KW"/>
</dbReference>
<accession>A0A6L2PG25</accession>
<evidence type="ECO:0000256" key="5">
    <source>
        <dbReference type="ARBA" id="ARBA00022771"/>
    </source>
</evidence>
<dbReference type="PANTHER" id="PTHR16515:SF49">
    <property type="entry name" value="GASTRULA ZINC FINGER PROTEIN XLCGF49.1-LIKE-RELATED"/>
    <property type="match status" value="1"/>
</dbReference>
<evidence type="ECO:0000313" key="13">
    <source>
        <dbReference type="EMBL" id="GFG29047.1"/>
    </source>
</evidence>
<dbReference type="OrthoDB" id="6077919at2759"/>
<keyword evidence="4" id="KW-0677">Repeat</keyword>
<dbReference type="SMART" id="SM00355">
    <property type="entry name" value="ZnF_C2H2"/>
    <property type="match status" value="8"/>
</dbReference>
<evidence type="ECO:0000256" key="1">
    <source>
        <dbReference type="ARBA" id="ARBA00004123"/>
    </source>
</evidence>
<dbReference type="FunFam" id="3.30.160.60:FF:000188">
    <property type="entry name" value="Zinc finger protein 787"/>
    <property type="match status" value="1"/>
</dbReference>
<evidence type="ECO:0000256" key="2">
    <source>
        <dbReference type="ARBA" id="ARBA00006991"/>
    </source>
</evidence>
<dbReference type="FunFam" id="3.30.160.60:FF:000110">
    <property type="entry name" value="Zinc finger protein-like"/>
    <property type="match status" value="1"/>
</dbReference>
<feature type="domain" description="C2H2-type" evidence="12">
    <location>
        <begin position="346"/>
        <end position="373"/>
    </location>
</feature>
<dbReference type="Proteomes" id="UP000502823">
    <property type="component" value="Unassembled WGS sequence"/>
</dbReference>
<dbReference type="PANTHER" id="PTHR16515">
    <property type="entry name" value="PR DOMAIN ZINC FINGER PROTEIN"/>
    <property type="match status" value="1"/>
</dbReference>
<feature type="domain" description="C2H2-type" evidence="12">
    <location>
        <begin position="318"/>
        <end position="345"/>
    </location>
</feature>
<evidence type="ECO:0000256" key="8">
    <source>
        <dbReference type="ARBA" id="ARBA00023125"/>
    </source>
</evidence>
<feature type="domain" description="C2H2-type" evidence="12">
    <location>
        <begin position="206"/>
        <end position="233"/>
    </location>
</feature>
<dbReference type="FunFam" id="3.30.160.60:FF:001498">
    <property type="entry name" value="Zinc finger protein 404"/>
    <property type="match status" value="1"/>
</dbReference>
<evidence type="ECO:0000256" key="3">
    <source>
        <dbReference type="ARBA" id="ARBA00022723"/>
    </source>
</evidence>
<evidence type="ECO:0000256" key="6">
    <source>
        <dbReference type="ARBA" id="ARBA00022833"/>
    </source>
</evidence>
<dbReference type="FunFam" id="3.30.160.60:FF:000446">
    <property type="entry name" value="Zinc finger protein"/>
    <property type="match status" value="1"/>
</dbReference>
<keyword evidence="9" id="KW-0804">Transcription</keyword>
<keyword evidence="3" id="KW-0479">Metal-binding</keyword>
<dbReference type="Gene3D" id="3.30.160.60">
    <property type="entry name" value="Classic Zinc Finger"/>
    <property type="match status" value="8"/>
</dbReference>
<feature type="domain" description="C2H2-type" evidence="12">
    <location>
        <begin position="403"/>
        <end position="430"/>
    </location>
</feature>
<evidence type="ECO:0000256" key="11">
    <source>
        <dbReference type="PROSITE-ProRule" id="PRU00042"/>
    </source>
</evidence>
<dbReference type="AlphaFoldDB" id="A0A6L2PG25"/>
<keyword evidence="5 11" id="KW-0863">Zinc-finger</keyword>
<comment type="similarity">
    <text evidence="2">Belongs to the krueppel C2H2-type zinc-finger protein family.</text>
</comment>
<gene>
    <name evidence="13" type="ORF">Cfor_02077</name>
</gene>
<protein>
    <recommendedName>
        <fullName evidence="12">C2H2-type domain-containing protein</fullName>
    </recommendedName>
</protein>
<keyword evidence="8" id="KW-0238">DNA-binding</keyword>
<dbReference type="InterPro" id="IPR013087">
    <property type="entry name" value="Znf_C2H2_type"/>
</dbReference>
<comment type="subcellular location">
    <subcellularLocation>
        <location evidence="1">Nucleus</location>
    </subcellularLocation>
</comment>
<keyword evidence="7" id="KW-0805">Transcription regulation</keyword>
<dbReference type="EMBL" id="BLKM01000110">
    <property type="protein sequence ID" value="GFG29047.1"/>
    <property type="molecule type" value="Genomic_DNA"/>
</dbReference>
<dbReference type="GO" id="GO:0010468">
    <property type="term" value="P:regulation of gene expression"/>
    <property type="evidence" value="ECO:0007669"/>
    <property type="project" value="TreeGrafter"/>
</dbReference>
<dbReference type="PROSITE" id="PS50157">
    <property type="entry name" value="ZINC_FINGER_C2H2_2"/>
    <property type="match status" value="8"/>
</dbReference>
<feature type="domain" description="C2H2-type" evidence="12">
    <location>
        <begin position="234"/>
        <end position="261"/>
    </location>
</feature>
<evidence type="ECO:0000313" key="14">
    <source>
        <dbReference type="Proteomes" id="UP000502823"/>
    </source>
</evidence>
<dbReference type="GO" id="GO:0005634">
    <property type="term" value="C:nucleus"/>
    <property type="evidence" value="ECO:0007669"/>
    <property type="project" value="UniProtKB-SubCell"/>
</dbReference>
<dbReference type="SUPFAM" id="SSF57667">
    <property type="entry name" value="beta-beta-alpha zinc fingers"/>
    <property type="match status" value="5"/>
</dbReference>
<dbReference type="FunFam" id="3.30.160.60:FF:001639">
    <property type="entry name" value="Si:dkey-7i4.21"/>
    <property type="match status" value="1"/>
</dbReference>
<evidence type="ECO:0000256" key="7">
    <source>
        <dbReference type="ARBA" id="ARBA00023015"/>
    </source>
</evidence>
<feature type="domain" description="C2H2-type" evidence="12">
    <location>
        <begin position="374"/>
        <end position="401"/>
    </location>
</feature>
<name>A0A6L2PG25_COPFO</name>
<dbReference type="FunFam" id="3.30.160.60:FF:000065">
    <property type="entry name" value="B-cell CLL/lymphoma 6, member B"/>
    <property type="match status" value="1"/>
</dbReference>
<reference evidence="14" key="1">
    <citation type="submission" date="2020-01" db="EMBL/GenBank/DDBJ databases">
        <title>Draft genome sequence of the Termite Coptotermes fromosanus.</title>
        <authorList>
            <person name="Itakura S."/>
            <person name="Yosikawa Y."/>
            <person name="Umezawa K."/>
        </authorList>
    </citation>
    <scope>NUCLEOTIDE SEQUENCE [LARGE SCALE GENOMIC DNA]</scope>
</reference>
<feature type="domain" description="C2H2-type" evidence="12">
    <location>
        <begin position="290"/>
        <end position="317"/>
    </location>
</feature>
<keyword evidence="10" id="KW-0539">Nucleus</keyword>